<name>A0A8E2ARS9_9APHY</name>
<dbReference type="EMBL" id="KV722495">
    <property type="protein sequence ID" value="OCH87185.1"/>
    <property type="molecule type" value="Genomic_DNA"/>
</dbReference>
<dbReference type="InterPro" id="IPR036864">
    <property type="entry name" value="Zn2-C6_fun-type_DNA-bd_sf"/>
</dbReference>
<gene>
    <name evidence="2" type="ORF">OBBRIDRAFT_796454</name>
</gene>
<reference evidence="2 3" key="1">
    <citation type="submission" date="2016-07" db="EMBL/GenBank/DDBJ databases">
        <title>Draft genome of the white-rot fungus Obba rivulosa 3A-2.</title>
        <authorList>
            <consortium name="DOE Joint Genome Institute"/>
            <person name="Miettinen O."/>
            <person name="Riley R."/>
            <person name="Acob R."/>
            <person name="Barry K."/>
            <person name="Cullen D."/>
            <person name="De Vries R."/>
            <person name="Hainaut M."/>
            <person name="Hatakka A."/>
            <person name="Henrissat B."/>
            <person name="Hilden K."/>
            <person name="Kuo R."/>
            <person name="Labutti K."/>
            <person name="Lipzen A."/>
            <person name="Makela M.R."/>
            <person name="Sandor L."/>
            <person name="Spatafora J.W."/>
            <person name="Grigoriev I.V."/>
            <person name="Hibbett D.S."/>
        </authorList>
    </citation>
    <scope>NUCLEOTIDE SEQUENCE [LARGE SCALE GENOMIC DNA]</scope>
    <source>
        <strain evidence="2 3">3A-2</strain>
    </source>
</reference>
<dbReference type="AlphaFoldDB" id="A0A8E2ARS9"/>
<evidence type="ECO:0000313" key="3">
    <source>
        <dbReference type="Proteomes" id="UP000250043"/>
    </source>
</evidence>
<evidence type="ECO:0000313" key="2">
    <source>
        <dbReference type="EMBL" id="OCH87185.1"/>
    </source>
</evidence>
<organism evidence="2 3">
    <name type="scientific">Obba rivulosa</name>
    <dbReference type="NCBI Taxonomy" id="1052685"/>
    <lineage>
        <taxon>Eukaryota</taxon>
        <taxon>Fungi</taxon>
        <taxon>Dikarya</taxon>
        <taxon>Basidiomycota</taxon>
        <taxon>Agaricomycotina</taxon>
        <taxon>Agaricomycetes</taxon>
        <taxon>Polyporales</taxon>
        <taxon>Gelatoporiaceae</taxon>
        <taxon>Obba</taxon>
    </lineage>
</organism>
<accession>A0A8E2ARS9</accession>
<proteinExistence type="predicted"/>
<dbReference type="CDD" id="cd00067">
    <property type="entry name" value="GAL4"/>
    <property type="match status" value="1"/>
</dbReference>
<evidence type="ECO:0008006" key="4">
    <source>
        <dbReference type="Google" id="ProtNLM"/>
    </source>
</evidence>
<protein>
    <recommendedName>
        <fullName evidence="4">Zn(2)-C6 fungal-type domain-containing protein</fullName>
    </recommendedName>
</protein>
<dbReference type="SUPFAM" id="SSF57701">
    <property type="entry name" value="Zn2/Cys6 DNA-binding domain"/>
    <property type="match status" value="1"/>
</dbReference>
<keyword evidence="3" id="KW-1185">Reference proteome</keyword>
<sequence>MAGAGMSTGLMHMSAPEVGFPAAAYDSSSGGSSMGYTSNAGTHWTQQFSEVGPSSAASQASTWLMPNGRVRPVPRGQACDACADKKRKGKCWRFAPGEPCLYCLKRGIPCTRTREIKKAGRKRGSKNKEKVGQSK</sequence>
<feature type="compositionally biased region" description="Basic and acidic residues" evidence="1">
    <location>
        <begin position="126"/>
        <end position="135"/>
    </location>
</feature>
<dbReference type="InterPro" id="IPR001138">
    <property type="entry name" value="Zn2Cys6_DnaBD"/>
</dbReference>
<dbReference type="GO" id="GO:0008270">
    <property type="term" value="F:zinc ion binding"/>
    <property type="evidence" value="ECO:0007669"/>
    <property type="project" value="InterPro"/>
</dbReference>
<evidence type="ECO:0000256" key="1">
    <source>
        <dbReference type="SAM" id="MobiDB-lite"/>
    </source>
</evidence>
<dbReference type="GO" id="GO:0000981">
    <property type="term" value="F:DNA-binding transcription factor activity, RNA polymerase II-specific"/>
    <property type="evidence" value="ECO:0007669"/>
    <property type="project" value="InterPro"/>
</dbReference>
<dbReference type="Proteomes" id="UP000250043">
    <property type="component" value="Unassembled WGS sequence"/>
</dbReference>
<feature type="region of interest" description="Disordered" evidence="1">
    <location>
        <begin position="115"/>
        <end position="135"/>
    </location>
</feature>